<protein>
    <submittedName>
        <fullName evidence="2">Helix-turn-helix domain-containing protein</fullName>
    </submittedName>
</protein>
<reference evidence="2" key="1">
    <citation type="submission" date="2021-03" db="EMBL/GenBank/DDBJ databases">
        <title>Leucobacter chromiisoli sp. nov., isolated from chromium-containing soil of chemical plant.</title>
        <authorList>
            <person name="Xu Z."/>
        </authorList>
    </citation>
    <scope>NUCLEOTIDE SEQUENCE</scope>
    <source>
        <strain evidence="2">S27</strain>
    </source>
</reference>
<sequence length="103" mass="10999">MTPERRAELVADYEAGVPVKAIAAKHRVHRGTIPKIVLGAGVPLRVPGLSDANRSQALALYEAGCTLQEIASRLGVDDKTVRNAVVALGGTVRARGRRTRFDV</sequence>
<dbReference type="Pfam" id="PF13936">
    <property type="entry name" value="HTH_38"/>
    <property type="match status" value="1"/>
</dbReference>
<gene>
    <name evidence="2" type="ORF">J4H92_11895</name>
</gene>
<dbReference type="InterPro" id="IPR025246">
    <property type="entry name" value="IS30-like_HTH"/>
</dbReference>
<proteinExistence type="predicted"/>
<keyword evidence="3" id="KW-1185">Reference proteome</keyword>
<evidence type="ECO:0000313" key="3">
    <source>
        <dbReference type="Proteomes" id="UP000664382"/>
    </source>
</evidence>
<dbReference type="EMBL" id="JAGDYM010000013">
    <property type="protein sequence ID" value="MBO1902648.1"/>
    <property type="molecule type" value="Genomic_DNA"/>
</dbReference>
<feature type="domain" description="Transposase IS30-like HTH" evidence="1">
    <location>
        <begin position="49"/>
        <end position="82"/>
    </location>
</feature>
<dbReference type="Gene3D" id="1.10.10.60">
    <property type="entry name" value="Homeodomain-like"/>
    <property type="match status" value="2"/>
</dbReference>
<accession>A0A939MKX3</accession>
<dbReference type="AlphaFoldDB" id="A0A939MKX3"/>
<name>A0A939MKX3_9MICO</name>
<evidence type="ECO:0000259" key="1">
    <source>
        <dbReference type="Pfam" id="PF13936"/>
    </source>
</evidence>
<dbReference type="Proteomes" id="UP000664382">
    <property type="component" value="Unassembled WGS sequence"/>
</dbReference>
<evidence type="ECO:0000313" key="2">
    <source>
        <dbReference type="EMBL" id="MBO1902648.1"/>
    </source>
</evidence>
<organism evidence="2 3">
    <name type="scientific">Leucobacter weissii</name>
    <dbReference type="NCBI Taxonomy" id="1983706"/>
    <lineage>
        <taxon>Bacteria</taxon>
        <taxon>Bacillati</taxon>
        <taxon>Actinomycetota</taxon>
        <taxon>Actinomycetes</taxon>
        <taxon>Micrococcales</taxon>
        <taxon>Microbacteriaceae</taxon>
        <taxon>Leucobacter</taxon>
    </lineage>
</organism>
<comment type="caution">
    <text evidence="2">The sequence shown here is derived from an EMBL/GenBank/DDBJ whole genome shotgun (WGS) entry which is preliminary data.</text>
</comment>